<accession>A0A6P1TUK9</accession>
<dbReference type="SUPFAM" id="SSF55469">
    <property type="entry name" value="FMN-dependent nitroreductase-like"/>
    <property type="match status" value="1"/>
</dbReference>
<dbReference type="Pfam" id="PF00881">
    <property type="entry name" value="Nitroreductase"/>
    <property type="match status" value="1"/>
</dbReference>
<organism evidence="2 3">
    <name type="scientific">Anaerocolumna sedimenticola</name>
    <dbReference type="NCBI Taxonomy" id="2696063"/>
    <lineage>
        <taxon>Bacteria</taxon>
        <taxon>Bacillati</taxon>
        <taxon>Bacillota</taxon>
        <taxon>Clostridia</taxon>
        <taxon>Lachnospirales</taxon>
        <taxon>Lachnospiraceae</taxon>
        <taxon>Anaerocolumna</taxon>
    </lineage>
</organism>
<name>A0A6P1TUK9_9FIRM</name>
<feature type="domain" description="Nitroreductase" evidence="1">
    <location>
        <begin position="60"/>
        <end position="247"/>
    </location>
</feature>
<reference evidence="2 3" key="1">
    <citation type="submission" date="2020-01" db="EMBL/GenBank/DDBJ databases">
        <title>Genome analysis of Anaerocolumna sp. CBA3638.</title>
        <authorList>
            <person name="Kim J."/>
            <person name="Roh S.W."/>
        </authorList>
    </citation>
    <scope>NUCLEOTIDE SEQUENCE [LARGE SCALE GENOMIC DNA]</scope>
    <source>
        <strain evidence="2 3">CBA3638</strain>
    </source>
</reference>
<dbReference type="AlphaFoldDB" id="A0A6P1TUK9"/>
<dbReference type="PANTHER" id="PTHR43745">
    <property type="entry name" value="NITROREDUCTASE MJ1384-RELATED"/>
    <property type="match status" value="1"/>
</dbReference>
<sequence length="254" mass="28668">MITELREIMKAQSEEYTSDQDLRLPQPPLNKASVSNKLISLTKDFDSVIKNNHFLNILNTRTSKRKYTEEFLTLAELAFLLWATQGVKQVVGRERKATFRTVPSAGARHPFETYLFVNRVEELEQGLYHYLPLEHKLEYLGAIENQTEKVSEAFCGQIFFATAAVSFVWTVIPYRSEWRYTVNAQKYVLVDAGHLCQNLYFASESIGCGACGIGAYEQALADELLGLNSDPSSAEDNEFVVYAASVGKVAKKEE</sequence>
<dbReference type="GO" id="GO:0016491">
    <property type="term" value="F:oxidoreductase activity"/>
    <property type="evidence" value="ECO:0007669"/>
    <property type="project" value="InterPro"/>
</dbReference>
<dbReference type="Gene3D" id="3.40.109.10">
    <property type="entry name" value="NADH Oxidase"/>
    <property type="match status" value="1"/>
</dbReference>
<evidence type="ECO:0000313" key="3">
    <source>
        <dbReference type="Proteomes" id="UP000464314"/>
    </source>
</evidence>
<evidence type="ECO:0000259" key="1">
    <source>
        <dbReference type="Pfam" id="PF00881"/>
    </source>
</evidence>
<dbReference type="InterPro" id="IPR000415">
    <property type="entry name" value="Nitroreductase-like"/>
</dbReference>
<dbReference type="CDD" id="cd02142">
    <property type="entry name" value="McbC_SagB-like_oxidoreductase"/>
    <property type="match status" value="1"/>
</dbReference>
<dbReference type="NCBIfam" id="TIGR03605">
    <property type="entry name" value="antibiot_sagB"/>
    <property type="match status" value="1"/>
</dbReference>
<dbReference type="InterPro" id="IPR052544">
    <property type="entry name" value="Bacteriocin_Proc_Enz"/>
</dbReference>
<evidence type="ECO:0000313" key="2">
    <source>
        <dbReference type="EMBL" id="QHQ63889.1"/>
    </source>
</evidence>
<dbReference type="KEGG" id="anr:Ana3638_24110"/>
<dbReference type="InterPro" id="IPR020051">
    <property type="entry name" value="SagB-type_dehydrogenase"/>
</dbReference>
<keyword evidence="3" id="KW-1185">Reference proteome</keyword>
<dbReference type="InterPro" id="IPR029479">
    <property type="entry name" value="Nitroreductase"/>
</dbReference>
<dbReference type="Proteomes" id="UP000464314">
    <property type="component" value="Chromosome"/>
</dbReference>
<protein>
    <submittedName>
        <fullName evidence="2">SagB/ThcOx family dehydrogenase</fullName>
    </submittedName>
</protein>
<proteinExistence type="predicted"/>
<dbReference type="EMBL" id="CP048000">
    <property type="protein sequence ID" value="QHQ63889.1"/>
    <property type="molecule type" value="Genomic_DNA"/>
</dbReference>
<gene>
    <name evidence="2" type="ORF">Ana3638_24110</name>
</gene>
<dbReference type="PANTHER" id="PTHR43745:SF2">
    <property type="entry name" value="NITROREDUCTASE MJ1384-RELATED"/>
    <property type="match status" value="1"/>
</dbReference>